<proteinExistence type="predicted"/>
<sequence length="97" mass="10632">MSSYHTPDMIAHDNSLIACVLQSDYVSSEDRGVCSVPVITGDEYSNYGWESTSGSASGYHRNYMDKRSKGKNYLTVDMHGKVRLYAVSSLDNLAGAV</sequence>
<dbReference type="Proteomes" id="UP001630127">
    <property type="component" value="Unassembled WGS sequence"/>
</dbReference>
<gene>
    <name evidence="1" type="ORF">ACH5RR_023547</name>
</gene>
<evidence type="ECO:0000313" key="2">
    <source>
        <dbReference type="Proteomes" id="UP001630127"/>
    </source>
</evidence>
<accession>A0ABD2ZEF3</accession>
<comment type="caution">
    <text evidence="1">The sequence shown here is derived from an EMBL/GenBank/DDBJ whole genome shotgun (WGS) entry which is preliminary data.</text>
</comment>
<name>A0ABD2ZEF3_9GENT</name>
<evidence type="ECO:0000313" key="1">
    <source>
        <dbReference type="EMBL" id="KAL3516645.1"/>
    </source>
</evidence>
<reference evidence="1 2" key="1">
    <citation type="submission" date="2024-11" db="EMBL/GenBank/DDBJ databases">
        <title>A near-complete genome assembly of Cinchona calisaya.</title>
        <authorList>
            <person name="Lian D.C."/>
            <person name="Zhao X.W."/>
            <person name="Wei L."/>
        </authorList>
    </citation>
    <scope>NUCLEOTIDE SEQUENCE [LARGE SCALE GENOMIC DNA]</scope>
    <source>
        <tissue evidence="1">Nenye</tissue>
    </source>
</reference>
<protein>
    <submittedName>
        <fullName evidence="1">Uncharacterized protein</fullName>
    </submittedName>
</protein>
<keyword evidence="2" id="KW-1185">Reference proteome</keyword>
<dbReference type="AlphaFoldDB" id="A0ABD2ZEF3"/>
<dbReference type="EMBL" id="JBJUIK010000010">
    <property type="protein sequence ID" value="KAL3516645.1"/>
    <property type="molecule type" value="Genomic_DNA"/>
</dbReference>
<organism evidence="1 2">
    <name type="scientific">Cinchona calisaya</name>
    <dbReference type="NCBI Taxonomy" id="153742"/>
    <lineage>
        <taxon>Eukaryota</taxon>
        <taxon>Viridiplantae</taxon>
        <taxon>Streptophyta</taxon>
        <taxon>Embryophyta</taxon>
        <taxon>Tracheophyta</taxon>
        <taxon>Spermatophyta</taxon>
        <taxon>Magnoliopsida</taxon>
        <taxon>eudicotyledons</taxon>
        <taxon>Gunneridae</taxon>
        <taxon>Pentapetalae</taxon>
        <taxon>asterids</taxon>
        <taxon>lamiids</taxon>
        <taxon>Gentianales</taxon>
        <taxon>Rubiaceae</taxon>
        <taxon>Cinchonoideae</taxon>
        <taxon>Cinchoneae</taxon>
        <taxon>Cinchona</taxon>
    </lineage>
</organism>